<accession>A0A3Q3W2D0</accession>
<protein>
    <recommendedName>
        <fullName evidence="2">DUF4939 domain-containing protein</fullName>
    </recommendedName>
</protein>
<dbReference type="Ensembl" id="ENSMMOT00000005859.1">
    <property type="protein sequence ID" value="ENSMMOP00000005757.1"/>
    <property type="gene ID" value="ENSMMOG00000004536.1"/>
</dbReference>
<evidence type="ECO:0000259" key="2">
    <source>
        <dbReference type="Pfam" id="PF16297"/>
    </source>
</evidence>
<dbReference type="Pfam" id="PF16297">
    <property type="entry name" value="DUF4939"/>
    <property type="match status" value="1"/>
</dbReference>
<evidence type="ECO:0000256" key="1">
    <source>
        <dbReference type="SAM" id="SignalP"/>
    </source>
</evidence>
<dbReference type="Proteomes" id="UP000261620">
    <property type="component" value="Unplaced"/>
</dbReference>
<evidence type="ECO:0000313" key="3">
    <source>
        <dbReference type="Ensembl" id="ENSMMOP00000005757.1"/>
    </source>
</evidence>
<sequence length="119" mass="13200">ATGHIQLRLSLLFLPSLRSLHLSSPEHFSGESGDCRPVISQCKLHFEFNESTFSSNRAKIAFTISHLTGQARSWATAEWSHRSALCPCRNLLKIFTQIFQSTSPSREAAKALVSLSQGK</sequence>
<feature type="domain" description="DUF4939" evidence="2">
    <location>
        <begin position="21"/>
        <end position="81"/>
    </location>
</feature>
<keyword evidence="1" id="KW-0732">Signal</keyword>
<dbReference type="InterPro" id="IPR032549">
    <property type="entry name" value="DUF4939"/>
</dbReference>
<proteinExistence type="predicted"/>
<name>A0A3Q3W2D0_MOLML</name>
<reference evidence="3" key="2">
    <citation type="submission" date="2025-09" db="UniProtKB">
        <authorList>
            <consortium name="Ensembl"/>
        </authorList>
    </citation>
    <scope>IDENTIFICATION</scope>
</reference>
<reference evidence="3" key="1">
    <citation type="submission" date="2025-08" db="UniProtKB">
        <authorList>
            <consortium name="Ensembl"/>
        </authorList>
    </citation>
    <scope>IDENTIFICATION</scope>
</reference>
<feature type="signal peptide" evidence="1">
    <location>
        <begin position="1"/>
        <end position="19"/>
    </location>
</feature>
<evidence type="ECO:0000313" key="4">
    <source>
        <dbReference type="Proteomes" id="UP000261620"/>
    </source>
</evidence>
<feature type="chain" id="PRO_5018736030" description="DUF4939 domain-containing protein" evidence="1">
    <location>
        <begin position="20"/>
        <end position="119"/>
    </location>
</feature>
<dbReference type="AlphaFoldDB" id="A0A3Q3W2D0"/>
<keyword evidence="4" id="KW-1185">Reference proteome</keyword>
<dbReference type="STRING" id="94237.ENSMMOP00000005757"/>
<organism evidence="3 4">
    <name type="scientific">Mola mola</name>
    <name type="common">Ocean sunfish</name>
    <name type="synonym">Tetraodon mola</name>
    <dbReference type="NCBI Taxonomy" id="94237"/>
    <lineage>
        <taxon>Eukaryota</taxon>
        <taxon>Metazoa</taxon>
        <taxon>Chordata</taxon>
        <taxon>Craniata</taxon>
        <taxon>Vertebrata</taxon>
        <taxon>Euteleostomi</taxon>
        <taxon>Actinopterygii</taxon>
        <taxon>Neopterygii</taxon>
        <taxon>Teleostei</taxon>
        <taxon>Neoteleostei</taxon>
        <taxon>Acanthomorphata</taxon>
        <taxon>Eupercaria</taxon>
        <taxon>Tetraodontiformes</taxon>
        <taxon>Molidae</taxon>
        <taxon>Mola</taxon>
    </lineage>
</organism>